<evidence type="ECO:0000256" key="1">
    <source>
        <dbReference type="ARBA" id="ARBA00008857"/>
    </source>
</evidence>
<evidence type="ECO:0000256" key="3">
    <source>
        <dbReference type="ARBA" id="ARBA00023125"/>
    </source>
</evidence>
<dbReference type="PANTHER" id="PTHR30349">
    <property type="entry name" value="PHAGE INTEGRASE-RELATED"/>
    <property type="match status" value="1"/>
</dbReference>
<dbReference type="Proteomes" id="UP000006055">
    <property type="component" value="Plasmid pDESTI.01"/>
</dbReference>
<dbReference type="InterPro" id="IPR050090">
    <property type="entry name" value="Tyrosine_recombinase_XerCD"/>
</dbReference>
<dbReference type="RefSeq" id="WP_014813319.1">
    <property type="nucleotide sequence ID" value="NC_018026.1"/>
</dbReference>
<organism evidence="8 9">
    <name type="scientific">Desulfomonile tiedjei (strain ATCC 49306 / DSM 6799 / DCB-1)</name>
    <dbReference type="NCBI Taxonomy" id="706587"/>
    <lineage>
        <taxon>Bacteria</taxon>
        <taxon>Pseudomonadati</taxon>
        <taxon>Thermodesulfobacteriota</taxon>
        <taxon>Desulfomonilia</taxon>
        <taxon>Desulfomonilales</taxon>
        <taxon>Desulfomonilaceae</taxon>
        <taxon>Desulfomonile</taxon>
    </lineage>
</organism>
<keyword evidence="8" id="KW-0614">Plasmid</keyword>
<proteinExistence type="inferred from homology"/>
<dbReference type="Gene3D" id="1.10.150.130">
    <property type="match status" value="1"/>
</dbReference>
<geneLocation type="plasmid" evidence="8 9">
    <name>pDESTI.01</name>
</geneLocation>
<keyword evidence="4" id="KW-0233">DNA recombination</keyword>
<dbReference type="KEGG" id="dti:Desti_5663"/>
<dbReference type="Pfam" id="PF00589">
    <property type="entry name" value="Phage_integrase"/>
    <property type="match status" value="1"/>
</dbReference>
<dbReference type="InterPro" id="IPR002104">
    <property type="entry name" value="Integrase_catalytic"/>
</dbReference>
<evidence type="ECO:0000256" key="5">
    <source>
        <dbReference type="PROSITE-ProRule" id="PRU01248"/>
    </source>
</evidence>
<dbReference type="InterPro" id="IPR044068">
    <property type="entry name" value="CB"/>
</dbReference>
<dbReference type="HOGENOM" id="CLU_027562_9_0_7"/>
<dbReference type="PROSITE" id="PS51898">
    <property type="entry name" value="TYR_RECOMBINASE"/>
    <property type="match status" value="1"/>
</dbReference>
<keyword evidence="3 5" id="KW-0238">DNA-binding</keyword>
<dbReference type="GO" id="GO:0003677">
    <property type="term" value="F:DNA binding"/>
    <property type="evidence" value="ECO:0007669"/>
    <property type="project" value="UniProtKB-UniRule"/>
</dbReference>
<feature type="domain" description="Core-binding (CB)" evidence="7">
    <location>
        <begin position="22"/>
        <end position="111"/>
    </location>
</feature>
<name>I4CFA1_DESTA</name>
<dbReference type="GO" id="GO:0006310">
    <property type="term" value="P:DNA recombination"/>
    <property type="evidence" value="ECO:0007669"/>
    <property type="project" value="UniProtKB-KW"/>
</dbReference>
<dbReference type="GO" id="GO:0015074">
    <property type="term" value="P:DNA integration"/>
    <property type="evidence" value="ECO:0007669"/>
    <property type="project" value="UniProtKB-KW"/>
</dbReference>
<feature type="domain" description="Tyr recombinase" evidence="6">
    <location>
        <begin position="132"/>
        <end position="319"/>
    </location>
</feature>
<evidence type="ECO:0000313" key="8">
    <source>
        <dbReference type="EMBL" id="AFM28242.1"/>
    </source>
</evidence>
<evidence type="ECO:0000313" key="9">
    <source>
        <dbReference type="Proteomes" id="UP000006055"/>
    </source>
</evidence>
<dbReference type="InterPro" id="IPR010998">
    <property type="entry name" value="Integrase_recombinase_N"/>
</dbReference>
<dbReference type="InterPro" id="IPR011010">
    <property type="entry name" value="DNA_brk_join_enz"/>
</dbReference>
<evidence type="ECO:0000256" key="4">
    <source>
        <dbReference type="ARBA" id="ARBA00023172"/>
    </source>
</evidence>
<dbReference type="InterPro" id="IPR004107">
    <property type="entry name" value="Integrase_SAM-like_N"/>
</dbReference>
<dbReference type="PATRIC" id="fig|706587.4.peg.6384"/>
<dbReference type="Gene3D" id="1.10.443.10">
    <property type="entry name" value="Intergrase catalytic core"/>
    <property type="match status" value="1"/>
</dbReference>
<evidence type="ECO:0000259" key="7">
    <source>
        <dbReference type="PROSITE" id="PS51900"/>
    </source>
</evidence>
<evidence type="ECO:0000259" key="6">
    <source>
        <dbReference type="PROSITE" id="PS51898"/>
    </source>
</evidence>
<reference evidence="9" key="1">
    <citation type="submission" date="2012-06" db="EMBL/GenBank/DDBJ databases">
        <title>Complete sequence of plasmid of Desulfomonile tiedjei DSM 6799.</title>
        <authorList>
            <person name="Lucas S."/>
            <person name="Copeland A."/>
            <person name="Lapidus A."/>
            <person name="Glavina del Rio T."/>
            <person name="Dalin E."/>
            <person name="Tice H."/>
            <person name="Bruce D."/>
            <person name="Goodwin L."/>
            <person name="Pitluck S."/>
            <person name="Peters L."/>
            <person name="Ovchinnikova G."/>
            <person name="Zeytun A."/>
            <person name="Lu M."/>
            <person name="Kyrpides N."/>
            <person name="Mavromatis K."/>
            <person name="Ivanova N."/>
            <person name="Brettin T."/>
            <person name="Detter J.C."/>
            <person name="Han C."/>
            <person name="Larimer F."/>
            <person name="Land M."/>
            <person name="Hauser L."/>
            <person name="Markowitz V."/>
            <person name="Cheng J.-F."/>
            <person name="Hugenholtz P."/>
            <person name="Woyke T."/>
            <person name="Wu D."/>
            <person name="Spring S."/>
            <person name="Schroeder M."/>
            <person name="Brambilla E."/>
            <person name="Klenk H.-P."/>
            <person name="Eisen J.A."/>
        </authorList>
    </citation>
    <scope>NUCLEOTIDE SEQUENCE [LARGE SCALE GENOMIC DNA]</scope>
    <source>
        <strain evidence="9">ATCC 49306 / DSM 6799 / DCB-1</strain>
        <plasmid evidence="9">Plasmid pDESTI.01</plasmid>
    </source>
</reference>
<evidence type="ECO:0000256" key="2">
    <source>
        <dbReference type="ARBA" id="ARBA00022908"/>
    </source>
</evidence>
<dbReference type="EMBL" id="CP003361">
    <property type="protein sequence ID" value="AFM28242.1"/>
    <property type="molecule type" value="Genomic_DNA"/>
</dbReference>
<accession>I4CFA1</accession>
<keyword evidence="9" id="KW-1185">Reference proteome</keyword>
<dbReference type="AlphaFoldDB" id="I4CFA1"/>
<dbReference type="InterPro" id="IPR013762">
    <property type="entry name" value="Integrase-like_cat_sf"/>
</dbReference>
<dbReference type="PROSITE" id="PS51900">
    <property type="entry name" value="CB"/>
    <property type="match status" value="1"/>
</dbReference>
<dbReference type="CDD" id="cd01195">
    <property type="entry name" value="INT_C_like_5"/>
    <property type="match status" value="1"/>
</dbReference>
<keyword evidence="2" id="KW-0229">DNA integration</keyword>
<dbReference type="SUPFAM" id="SSF56349">
    <property type="entry name" value="DNA breaking-rejoining enzymes"/>
    <property type="match status" value="1"/>
</dbReference>
<dbReference type="SUPFAM" id="SSF47823">
    <property type="entry name" value="lambda integrase-like, N-terminal domain"/>
    <property type="match status" value="1"/>
</dbReference>
<dbReference type="OrthoDB" id="550438at2"/>
<sequence>MPLSNPPATLRQFDLSEPSVSISTKELLDAFLSGKSPKTIEAYRRDLEDFRAFTQSDNLPQTILLFIAQGLHQANHLALRYKTHLAEERKLQPTTVNRKLAALRSLSDMAYTLGMINWKVRVKNQKVSSASRDTRGPGNSAVQGLKEEIAKRSDPKGVRDRALFHLLYDLALRRAEVVFLDLADVDLSAGTLRVLGKGRLQKEVLTMPTTTRKILANWIAMRGSEPGPLFVNLHHDPGIRGKRLSPTSLYRIIRELGERTGQKVRPHGLRHTSISEAVRKAQAVGLDVTKVLQFSRHKDLKTLQVYIDQVENAQGKIAELVAG</sequence>
<protein>
    <submittedName>
        <fullName evidence="8">Site-specific recombinase XerD</fullName>
    </submittedName>
</protein>
<dbReference type="PANTHER" id="PTHR30349:SF64">
    <property type="entry name" value="PROPHAGE INTEGRASE INTD-RELATED"/>
    <property type="match status" value="1"/>
</dbReference>
<gene>
    <name evidence="8" type="ordered locus">Desti_5663</name>
</gene>
<comment type="similarity">
    <text evidence="1">Belongs to the 'phage' integrase family.</text>
</comment>
<dbReference type="Pfam" id="PF02899">
    <property type="entry name" value="Phage_int_SAM_1"/>
    <property type="match status" value="1"/>
</dbReference>